<evidence type="ECO:0000313" key="2">
    <source>
        <dbReference type="EMBL" id="KAG6369384.1"/>
    </source>
</evidence>
<keyword evidence="3" id="KW-1185">Reference proteome</keyword>
<dbReference type="AlphaFoldDB" id="A0A8I2YCJ0"/>
<feature type="region of interest" description="Disordered" evidence="1">
    <location>
        <begin position="280"/>
        <end position="323"/>
    </location>
</feature>
<dbReference type="EMBL" id="JAGFBS010000084">
    <property type="protein sequence ID" value="KAG6369384.1"/>
    <property type="molecule type" value="Genomic_DNA"/>
</dbReference>
<proteinExistence type="predicted"/>
<feature type="region of interest" description="Disordered" evidence="1">
    <location>
        <begin position="153"/>
        <end position="203"/>
    </location>
</feature>
<comment type="caution">
    <text evidence="2">The sequence shown here is derived from an EMBL/GenBank/DDBJ whole genome shotgun (WGS) entry which is preliminary data.</text>
</comment>
<reference evidence="2" key="1">
    <citation type="submission" date="2021-03" db="EMBL/GenBank/DDBJ databases">
        <title>Evolutionary innovations through gain and loss of genes in the ectomycorrhizal Boletales.</title>
        <authorList>
            <person name="Wu G."/>
            <person name="Miyauchi S."/>
            <person name="Morin E."/>
            <person name="Yang Z.-L."/>
            <person name="Xu J."/>
            <person name="Martin F.M."/>
        </authorList>
    </citation>
    <scope>NUCLEOTIDE SEQUENCE</scope>
    <source>
        <strain evidence="2">BR01</strain>
    </source>
</reference>
<evidence type="ECO:0000256" key="1">
    <source>
        <dbReference type="SAM" id="MobiDB-lite"/>
    </source>
</evidence>
<feature type="compositionally biased region" description="Acidic residues" evidence="1">
    <location>
        <begin position="45"/>
        <end position="55"/>
    </location>
</feature>
<feature type="region of interest" description="Disordered" evidence="1">
    <location>
        <begin position="44"/>
        <end position="73"/>
    </location>
</feature>
<gene>
    <name evidence="2" type="ORF">JVT61DRAFT_14913</name>
</gene>
<sequence length="323" mass="35160">MDNSENLWSNQSLIPTSHEIAAVETVDEWTGEDWVADLCQSDNVDMVDSDDDNSDVPDSPVSEDGAKGETSKSNPANLFELVLLDNGNCLPALELEAVVVESNVGDMSGVEWQEMAMESKDIVPHLHPFAIRAEKQASDSLVLSTLMSAPVIDGSPLTPLPSTPPRTKCVSDSSMLSTPASPPVIDSSPLTPPPSTQPPLLAQSPTRMSLDSLANQRVTAMQTVLSIEDSLVHALRHAMTLYDDQTTFIQHISPSIQDQLSGKYDPEPIIFISTKQAVGDSNANKENIPPAQVTNQPSPPKRRRLVPFELQRKESRKKSYGIR</sequence>
<feature type="compositionally biased region" description="Polar residues" evidence="1">
    <location>
        <begin position="170"/>
        <end position="179"/>
    </location>
</feature>
<feature type="compositionally biased region" description="Basic residues" evidence="1">
    <location>
        <begin position="314"/>
        <end position="323"/>
    </location>
</feature>
<evidence type="ECO:0000313" key="3">
    <source>
        <dbReference type="Proteomes" id="UP000683000"/>
    </source>
</evidence>
<dbReference type="Proteomes" id="UP000683000">
    <property type="component" value="Unassembled WGS sequence"/>
</dbReference>
<dbReference type="OrthoDB" id="10417545at2759"/>
<name>A0A8I2YCJ0_9AGAM</name>
<protein>
    <submittedName>
        <fullName evidence="2">Uncharacterized protein</fullName>
    </submittedName>
</protein>
<organism evidence="2 3">
    <name type="scientific">Boletus reticuloceps</name>
    <dbReference type="NCBI Taxonomy" id="495285"/>
    <lineage>
        <taxon>Eukaryota</taxon>
        <taxon>Fungi</taxon>
        <taxon>Dikarya</taxon>
        <taxon>Basidiomycota</taxon>
        <taxon>Agaricomycotina</taxon>
        <taxon>Agaricomycetes</taxon>
        <taxon>Agaricomycetidae</taxon>
        <taxon>Boletales</taxon>
        <taxon>Boletineae</taxon>
        <taxon>Boletaceae</taxon>
        <taxon>Boletoideae</taxon>
        <taxon>Boletus</taxon>
    </lineage>
</organism>
<accession>A0A8I2YCJ0</accession>